<reference evidence="1 2" key="1">
    <citation type="submission" date="2020-08" db="EMBL/GenBank/DDBJ databases">
        <title>Sequencing the genomes of 1000 actinobacteria strains.</title>
        <authorList>
            <person name="Klenk H.-P."/>
        </authorList>
    </citation>
    <scope>NUCLEOTIDE SEQUENCE [LARGE SCALE GENOMIC DNA]</scope>
    <source>
        <strain evidence="1 2">DSM 105369</strain>
    </source>
</reference>
<gene>
    <name evidence="1" type="ORF">FHU39_004655</name>
</gene>
<comment type="caution">
    <text evidence="1">The sequence shown here is derived from an EMBL/GenBank/DDBJ whole genome shotgun (WGS) entry which is preliminary data.</text>
</comment>
<organism evidence="1 2">
    <name type="scientific">Flexivirga oryzae</name>
    <dbReference type="NCBI Taxonomy" id="1794944"/>
    <lineage>
        <taxon>Bacteria</taxon>
        <taxon>Bacillati</taxon>
        <taxon>Actinomycetota</taxon>
        <taxon>Actinomycetes</taxon>
        <taxon>Micrococcales</taxon>
        <taxon>Dermacoccaceae</taxon>
        <taxon>Flexivirga</taxon>
    </lineage>
</organism>
<sequence length="92" mass="10194">MDDIGTELRRVHRRWRELPEAVAAENASLLRDLAQHLADATRAATGREPLGIPDLGTAALLDQLTVMVYDARRAGLDEQVLPGLTRLRRSLP</sequence>
<evidence type="ECO:0000313" key="1">
    <source>
        <dbReference type="EMBL" id="MBB2894609.1"/>
    </source>
</evidence>
<keyword evidence="2" id="KW-1185">Reference proteome</keyword>
<name>A0A839NCM0_9MICO</name>
<dbReference type="EMBL" id="JACHVQ010000006">
    <property type="protein sequence ID" value="MBB2894609.1"/>
    <property type="molecule type" value="Genomic_DNA"/>
</dbReference>
<evidence type="ECO:0000313" key="2">
    <source>
        <dbReference type="Proteomes" id="UP000559182"/>
    </source>
</evidence>
<dbReference type="AlphaFoldDB" id="A0A839NCM0"/>
<accession>A0A839NCM0</accession>
<proteinExistence type="predicted"/>
<dbReference type="RefSeq" id="WP_183323044.1">
    <property type="nucleotide sequence ID" value="NZ_JACHVQ010000006.1"/>
</dbReference>
<protein>
    <submittedName>
        <fullName evidence="1">Uncharacterized protein</fullName>
    </submittedName>
</protein>
<dbReference type="Proteomes" id="UP000559182">
    <property type="component" value="Unassembled WGS sequence"/>
</dbReference>